<proteinExistence type="predicted"/>
<gene>
    <name evidence="1" type="ORF">Tci_906318</name>
</gene>
<protein>
    <submittedName>
        <fullName evidence="1">Uncharacterized protein</fullName>
    </submittedName>
</protein>
<sequence length="48" mass="5115">MPDVLGGQARFRQGGAADLGAQLDRRDVFERTAESTDGGAQCADDENF</sequence>
<dbReference type="AlphaFoldDB" id="A0A699VJK5"/>
<feature type="non-terminal residue" evidence="1">
    <location>
        <position position="48"/>
    </location>
</feature>
<organism evidence="1">
    <name type="scientific">Tanacetum cinerariifolium</name>
    <name type="common">Dalmatian daisy</name>
    <name type="synonym">Chrysanthemum cinerariifolium</name>
    <dbReference type="NCBI Taxonomy" id="118510"/>
    <lineage>
        <taxon>Eukaryota</taxon>
        <taxon>Viridiplantae</taxon>
        <taxon>Streptophyta</taxon>
        <taxon>Embryophyta</taxon>
        <taxon>Tracheophyta</taxon>
        <taxon>Spermatophyta</taxon>
        <taxon>Magnoliopsida</taxon>
        <taxon>eudicotyledons</taxon>
        <taxon>Gunneridae</taxon>
        <taxon>Pentapetalae</taxon>
        <taxon>asterids</taxon>
        <taxon>campanulids</taxon>
        <taxon>Asterales</taxon>
        <taxon>Asteraceae</taxon>
        <taxon>Asteroideae</taxon>
        <taxon>Anthemideae</taxon>
        <taxon>Anthemidinae</taxon>
        <taxon>Tanacetum</taxon>
    </lineage>
</organism>
<dbReference type="EMBL" id="BKCJ011445502">
    <property type="protein sequence ID" value="GFD34349.1"/>
    <property type="molecule type" value="Genomic_DNA"/>
</dbReference>
<reference evidence="1" key="1">
    <citation type="journal article" date="2019" name="Sci. Rep.">
        <title>Draft genome of Tanacetum cinerariifolium, the natural source of mosquito coil.</title>
        <authorList>
            <person name="Yamashiro T."/>
            <person name="Shiraishi A."/>
            <person name="Satake H."/>
            <person name="Nakayama K."/>
        </authorList>
    </citation>
    <scope>NUCLEOTIDE SEQUENCE</scope>
</reference>
<accession>A0A699VJK5</accession>
<name>A0A699VJK5_TANCI</name>
<evidence type="ECO:0000313" key="1">
    <source>
        <dbReference type="EMBL" id="GFD34349.1"/>
    </source>
</evidence>
<comment type="caution">
    <text evidence="1">The sequence shown here is derived from an EMBL/GenBank/DDBJ whole genome shotgun (WGS) entry which is preliminary data.</text>
</comment>